<sequence>MQDETSLRWEDLSIDDSLAALPRLIQYTQSPIALQRLVHVKQLSDVCLNTDLQTLIGAVLPIIRKLEEDEEYVVRTLILETFLPMLARMLSDQSPEVRTVCSSGLVSLSKCMNAGDLGPHVLTVVLQLAHDDENEEMRMTAAGLLADMCGVIGADLVRQFVAPEIISLAEDPVFRVRKASALNLAKICKIAGPADTKNRLLPAYVRLTRDDMYRVRKACAESLVEMSKVVDSATRRGELVSVFAGLLDDSSKFVRNAALQHLGNFISTLADDDDPVPSLLIEKFIGMAQIDTGDATTDAELRLHCAFSFPAVVLAVESGDKAGKGGWLALVDAFQILVRDVMWNVRKTLSCSLHEIAKLLEPQLVERDLLQVFELFLRDSEEVKVGVISHIYEFLSVLSPLCRESYLHTLTEIFDSGSPLNWRMRHIVAKQLPKLINLFEMKSVQHSILPLVVTLLRDPVAEVRTSSFAAVASMFELKGGNQGKVQVEIIREMTTLAVSTTYVDRVSFLCICQILAAGHAPTDVAEEDKDKKKGGILELCTMMQNKKLLGLAVKLKDDKTSNVRVACWKLLSSLPEEFIAKHKELKKGLQELEDDKIVMKTVNKVILYPAAEDEAEKEVEEAEAEAEAGEAEEGEETVEPSGGDEPQPGQHHDKNDAEEAADTPTNSVESSSE</sequence>
<proteinExistence type="predicted"/>
<dbReference type="SUPFAM" id="SSF48371">
    <property type="entry name" value="ARM repeat"/>
    <property type="match status" value="1"/>
</dbReference>
<evidence type="ECO:0000256" key="3">
    <source>
        <dbReference type="SAM" id="MobiDB-lite"/>
    </source>
</evidence>
<evidence type="ECO:0000256" key="2">
    <source>
        <dbReference type="PROSITE-ProRule" id="PRU00103"/>
    </source>
</evidence>
<dbReference type="PANTHER" id="PTHR10648:SF1">
    <property type="entry name" value="SERINE_THREONINE-PROTEIN PHOSPHATASE 4 REGULATORY SUBUNIT 1"/>
    <property type="match status" value="1"/>
</dbReference>
<dbReference type="InterPro" id="IPR000357">
    <property type="entry name" value="HEAT"/>
</dbReference>
<dbReference type="InterPro" id="IPR011989">
    <property type="entry name" value="ARM-like"/>
</dbReference>
<dbReference type="EMBL" id="BRXZ01007727">
    <property type="protein sequence ID" value="GMI33048.1"/>
    <property type="molecule type" value="Genomic_DNA"/>
</dbReference>
<name>A0A9W7G5S9_9STRA</name>
<protein>
    <submittedName>
        <fullName evidence="4">Uncharacterized protein</fullName>
    </submittedName>
</protein>
<feature type="repeat" description="HEAT" evidence="2">
    <location>
        <begin position="161"/>
        <end position="199"/>
    </location>
</feature>
<dbReference type="Proteomes" id="UP001165082">
    <property type="component" value="Unassembled WGS sequence"/>
</dbReference>
<dbReference type="InterPro" id="IPR016024">
    <property type="entry name" value="ARM-type_fold"/>
</dbReference>
<organism evidence="4 5">
    <name type="scientific">Triparma retinervis</name>
    <dbReference type="NCBI Taxonomy" id="2557542"/>
    <lineage>
        <taxon>Eukaryota</taxon>
        <taxon>Sar</taxon>
        <taxon>Stramenopiles</taxon>
        <taxon>Ochrophyta</taxon>
        <taxon>Bolidophyceae</taxon>
        <taxon>Parmales</taxon>
        <taxon>Triparmaceae</taxon>
        <taxon>Triparma</taxon>
    </lineage>
</organism>
<feature type="repeat" description="HEAT" evidence="2">
    <location>
        <begin position="121"/>
        <end position="160"/>
    </location>
</feature>
<dbReference type="InterPro" id="IPR021133">
    <property type="entry name" value="HEAT_type_2"/>
</dbReference>
<keyword evidence="5" id="KW-1185">Reference proteome</keyword>
<dbReference type="GO" id="GO:0005737">
    <property type="term" value="C:cytoplasm"/>
    <property type="evidence" value="ECO:0007669"/>
    <property type="project" value="TreeGrafter"/>
</dbReference>
<accession>A0A9W7G5S9</accession>
<dbReference type="PANTHER" id="PTHR10648">
    <property type="entry name" value="SERINE/THREONINE-PROTEIN PHOSPHATASE PP2A 65 KDA REGULATORY SUBUNIT"/>
    <property type="match status" value="1"/>
</dbReference>
<reference evidence="4" key="1">
    <citation type="submission" date="2022-07" db="EMBL/GenBank/DDBJ databases">
        <title>Genome analysis of Parmales, a sister group of diatoms, reveals the evolutionary specialization of diatoms from phago-mixotrophs to photoautotrophs.</title>
        <authorList>
            <person name="Ban H."/>
            <person name="Sato S."/>
            <person name="Yoshikawa S."/>
            <person name="Kazumasa Y."/>
            <person name="Nakamura Y."/>
            <person name="Ichinomiya M."/>
            <person name="Saitoh K."/>
            <person name="Sato N."/>
            <person name="Blanc-Mathieu R."/>
            <person name="Endo H."/>
            <person name="Kuwata A."/>
            <person name="Ogata H."/>
        </authorList>
    </citation>
    <scope>NUCLEOTIDE SEQUENCE</scope>
</reference>
<gene>
    <name evidence="4" type="ORF">TrRE_jg9939</name>
</gene>
<dbReference type="InterPro" id="IPR051023">
    <property type="entry name" value="PP2A_Regulatory_Subunit_A"/>
</dbReference>
<dbReference type="Pfam" id="PF02985">
    <property type="entry name" value="HEAT"/>
    <property type="match status" value="2"/>
</dbReference>
<evidence type="ECO:0000313" key="4">
    <source>
        <dbReference type="EMBL" id="GMI33048.1"/>
    </source>
</evidence>
<keyword evidence="1" id="KW-0677">Repeat</keyword>
<evidence type="ECO:0000256" key="1">
    <source>
        <dbReference type="ARBA" id="ARBA00022737"/>
    </source>
</evidence>
<evidence type="ECO:0000313" key="5">
    <source>
        <dbReference type="Proteomes" id="UP001165082"/>
    </source>
</evidence>
<feature type="compositionally biased region" description="Polar residues" evidence="3">
    <location>
        <begin position="663"/>
        <end position="673"/>
    </location>
</feature>
<dbReference type="GO" id="GO:0019888">
    <property type="term" value="F:protein phosphatase regulator activity"/>
    <property type="evidence" value="ECO:0007669"/>
    <property type="project" value="TreeGrafter"/>
</dbReference>
<comment type="caution">
    <text evidence="4">The sequence shown here is derived from an EMBL/GenBank/DDBJ whole genome shotgun (WGS) entry which is preliminary data.</text>
</comment>
<dbReference type="PROSITE" id="PS50077">
    <property type="entry name" value="HEAT_REPEAT"/>
    <property type="match status" value="5"/>
</dbReference>
<dbReference type="OrthoDB" id="340346at2759"/>
<feature type="region of interest" description="Disordered" evidence="3">
    <location>
        <begin position="613"/>
        <end position="673"/>
    </location>
</feature>
<feature type="compositionally biased region" description="Acidic residues" evidence="3">
    <location>
        <begin position="613"/>
        <end position="638"/>
    </location>
</feature>
<dbReference type="AlphaFoldDB" id="A0A9W7G5S9"/>
<dbReference type="Gene3D" id="1.25.10.10">
    <property type="entry name" value="Leucine-rich Repeat Variant"/>
    <property type="match status" value="1"/>
</dbReference>
<feature type="repeat" description="HEAT" evidence="2">
    <location>
        <begin position="448"/>
        <end position="486"/>
    </location>
</feature>
<feature type="repeat" description="HEAT" evidence="2">
    <location>
        <begin position="200"/>
        <end position="238"/>
    </location>
</feature>
<feature type="repeat" description="HEAT" evidence="2">
    <location>
        <begin position="82"/>
        <end position="120"/>
    </location>
</feature>